<dbReference type="Gene3D" id="1.10.10.60">
    <property type="entry name" value="Homeodomain-like"/>
    <property type="match status" value="2"/>
</dbReference>
<dbReference type="PANTHER" id="PTHR47504:SF5">
    <property type="entry name" value="RIGHT ORIGIN-BINDING PROTEIN"/>
    <property type="match status" value="1"/>
</dbReference>
<organism evidence="5 6">
    <name type="scientific">Desulfosporosinus fructosivorans</name>
    <dbReference type="NCBI Taxonomy" id="2018669"/>
    <lineage>
        <taxon>Bacteria</taxon>
        <taxon>Bacillati</taxon>
        <taxon>Bacillota</taxon>
        <taxon>Clostridia</taxon>
        <taxon>Eubacteriales</taxon>
        <taxon>Desulfitobacteriaceae</taxon>
        <taxon>Desulfosporosinus</taxon>
    </lineage>
</organism>
<dbReference type="PROSITE" id="PS00041">
    <property type="entry name" value="HTH_ARAC_FAMILY_1"/>
    <property type="match status" value="1"/>
</dbReference>
<comment type="caution">
    <text evidence="5">The sequence shown here is derived from an EMBL/GenBank/DDBJ whole genome shotgun (WGS) entry which is preliminary data.</text>
</comment>
<dbReference type="AlphaFoldDB" id="A0A4Z0QW47"/>
<dbReference type="InterPro" id="IPR020449">
    <property type="entry name" value="Tscrpt_reg_AraC-type_HTH"/>
</dbReference>
<keyword evidence="3" id="KW-0804">Transcription</keyword>
<evidence type="ECO:0000259" key="4">
    <source>
        <dbReference type="PROSITE" id="PS01124"/>
    </source>
</evidence>
<protein>
    <submittedName>
        <fullName evidence="5">DUF3788 family protein</fullName>
    </submittedName>
</protein>
<gene>
    <name evidence="5" type="ORF">E4K67_29200</name>
</gene>
<dbReference type="Pfam" id="PF12833">
    <property type="entry name" value="HTH_18"/>
    <property type="match status" value="1"/>
</dbReference>
<dbReference type="InterPro" id="IPR029442">
    <property type="entry name" value="GyrI-like"/>
</dbReference>
<dbReference type="RefSeq" id="WP_135553191.1">
    <property type="nucleotide sequence ID" value="NZ_SPQQ01000032.1"/>
</dbReference>
<sequence length="450" mass="51433">MHAWEAIQNSLNYIEDHLSDNIKMETLANVAALSPYYFQRLFGRLVKKPVNEYVKLRRVAKASEALKSKEKRIVDVALDYGFSDHANFTRAFKDAYGITPDEYRACPVILNHFIKPDLLLNYVMVDEDVPLIADGIVVEVTRRNLDELRTFIGIEGEVPDTELTGGKATGIATTGIIWDEFHRQKPNIQHLLPNGNELGVLYMGNAREGCCTYMAGAETAGNEHVEGYATYTLPRGEYAVCCFEAENFAELIGSAIFKASSFMNSWMKKHSLTCGDFIAEIYYDTNPDASYMELWLPLSSSQRILKMKETWDKTNGTQKPSLEIISAYVKSPLFERLCKHVETEYQSKPVLEYSRCSMQYGWNVKYKKAGRTLCTLYPMKGYFIALIVIGDREQTETEWMLPSFTEYLQQLYHETKTGMGQKWLMINVTDDAVLEDVKRCIAIRRGKKKK</sequence>
<dbReference type="InterPro" id="IPR011256">
    <property type="entry name" value="Reg_factor_effector_dom_sf"/>
</dbReference>
<dbReference type="SUPFAM" id="SSF55136">
    <property type="entry name" value="Probable bacterial effector-binding domain"/>
    <property type="match status" value="1"/>
</dbReference>
<keyword evidence="1" id="KW-0805">Transcription regulation</keyword>
<accession>A0A4Z0QW47</accession>
<dbReference type="OrthoDB" id="9090890at2"/>
<evidence type="ECO:0000256" key="1">
    <source>
        <dbReference type="ARBA" id="ARBA00023015"/>
    </source>
</evidence>
<proteinExistence type="predicted"/>
<dbReference type="InterPro" id="IPR018062">
    <property type="entry name" value="HTH_AraC-typ_CS"/>
</dbReference>
<keyword evidence="6" id="KW-1185">Reference proteome</keyword>
<dbReference type="SMART" id="SM00342">
    <property type="entry name" value="HTH_ARAC"/>
    <property type="match status" value="1"/>
</dbReference>
<feature type="domain" description="HTH araC/xylS-type" evidence="4">
    <location>
        <begin position="8"/>
        <end position="106"/>
    </location>
</feature>
<evidence type="ECO:0000313" key="5">
    <source>
        <dbReference type="EMBL" id="TGE34738.1"/>
    </source>
</evidence>
<evidence type="ECO:0000256" key="3">
    <source>
        <dbReference type="ARBA" id="ARBA00023163"/>
    </source>
</evidence>
<dbReference type="SUPFAM" id="SSF46689">
    <property type="entry name" value="Homeodomain-like"/>
    <property type="match status" value="2"/>
</dbReference>
<dbReference type="GO" id="GO:0003700">
    <property type="term" value="F:DNA-binding transcription factor activity"/>
    <property type="evidence" value="ECO:0007669"/>
    <property type="project" value="InterPro"/>
</dbReference>
<evidence type="ECO:0000313" key="6">
    <source>
        <dbReference type="Proteomes" id="UP000298460"/>
    </source>
</evidence>
<dbReference type="GO" id="GO:0043565">
    <property type="term" value="F:sequence-specific DNA binding"/>
    <property type="evidence" value="ECO:0007669"/>
    <property type="project" value="InterPro"/>
</dbReference>
<dbReference type="Gene3D" id="3.20.80.10">
    <property type="entry name" value="Regulatory factor, effector binding domain"/>
    <property type="match status" value="1"/>
</dbReference>
<name>A0A4Z0QW47_9FIRM</name>
<dbReference type="Pfam" id="PF06445">
    <property type="entry name" value="GyrI-like"/>
    <property type="match status" value="1"/>
</dbReference>
<dbReference type="InterPro" id="IPR009057">
    <property type="entry name" value="Homeodomain-like_sf"/>
</dbReference>
<dbReference type="InterPro" id="IPR010499">
    <property type="entry name" value="AraC_E-bd"/>
</dbReference>
<dbReference type="Proteomes" id="UP000298460">
    <property type="component" value="Unassembled WGS sequence"/>
</dbReference>
<evidence type="ECO:0000256" key="2">
    <source>
        <dbReference type="ARBA" id="ARBA00023125"/>
    </source>
</evidence>
<dbReference type="InterPro" id="IPR018060">
    <property type="entry name" value="HTH_AraC"/>
</dbReference>
<dbReference type="InterPro" id="IPR024265">
    <property type="entry name" value="DUF3788"/>
</dbReference>
<dbReference type="PRINTS" id="PR00032">
    <property type="entry name" value="HTHARAC"/>
</dbReference>
<dbReference type="InterPro" id="IPR050959">
    <property type="entry name" value="MarA-like"/>
</dbReference>
<reference evidence="5 6" key="1">
    <citation type="submission" date="2019-03" db="EMBL/GenBank/DDBJ databases">
        <title>Draft Genome Sequence of Desulfosporosinus fructosivorans Strain 63.6F, Isolated from Marine Sediment in the Baltic Sea.</title>
        <authorList>
            <person name="Hausmann B."/>
            <person name="Vandieken V."/>
            <person name="Pjevac P."/>
            <person name="Schreck K."/>
            <person name="Herbold C.W."/>
            <person name="Loy A."/>
        </authorList>
    </citation>
    <scope>NUCLEOTIDE SEQUENCE [LARGE SCALE GENOMIC DNA]</scope>
    <source>
        <strain evidence="5 6">63.6F</strain>
    </source>
</reference>
<keyword evidence="2" id="KW-0238">DNA-binding</keyword>
<dbReference type="PANTHER" id="PTHR47504">
    <property type="entry name" value="RIGHT ORIGIN-BINDING PROTEIN"/>
    <property type="match status" value="1"/>
</dbReference>
<dbReference type="SMART" id="SM00871">
    <property type="entry name" value="AraC_E_bind"/>
    <property type="match status" value="1"/>
</dbReference>
<dbReference type="PROSITE" id="PS01124">
    <property type="entry name" value="HTH_ARAC_FAMILY_2"/>
    <property type="match status" value="1"/>
</dbReference>
<dbReference type="Pfam" id="PF12663">
    <property type="entry name" value="DUF3788"/>
    <property type="match status" value="1"/>
</dbReference>
<dbReference type="EMBL" id="SPQQ01000032">
    <property type="protein sequence ID" value="TGE34738.1"/>
    <property type="molecule type" value="Genomic_DNA"/>
</dbReference>